<dbReference type="PANTHER" id="PTHR45873">
    <property type="entry name" value="DNA POLYMERASE ETA"/>
    <property type="match status" value="1"/>
</dbReference>
<dbReference type="GO" id="GO:0035861">
    <property type="term" value="C:site of double-strand break"/>
    <property type="evidence" value="ECO:0007669"/>
    <property type="project" value="TreeGrafter"/>
</dbReference>
<dbReference type="InterPro" id="IPR043502">
    <property type="entry name" value="DNA/RNA_pol_sf"/>
</dbReference>
<dbReference type="Gene3D" id="3.30.70.270">
    <property type="match status" value="2"/>
</dbReference>
<evidence type="ECO:0000256" key="6">
    <source>
        <dbReference type="ARBA" id="ARBA00023242"/>
    </source>
</evidence>
<evidence type="ECO:0000256" key="5">
    <source>
        <dbReference type="ARBA" id="ARBA00023204"/>
    </source>
</evidence>
<dbReference type="RefSeq" id="XP_013899653.1">
    <property type="nucleotide sequence ID" value="XM_014044199.1"/>
</dbReference>
<keyword evidence="4" id="KW-0227">DNA damage</keyword>
<dbReference type="KEGG" id="mng:MNEG_7331"/>
<feature type="domain" description="UmuC" evidence="7">
    <location>
        <begin position="6"/>
        <end position="220"/>
    </location>
</feature>
<sequence>MPQQIVLHVDADAFFCQVEVLRDPSLVGKPLAILQQYDVISVDHQARRLGVQKHMVPAQARAILERNGGRLVHVFLEGGNRVSYRPYREASGALMRLLRRFVNAAVVEKASIDEAYVLCQAPAGMPAGGGGGGGGRGAGEEGEEAEAWDLSPGIRLGSAIRDASRAELGLVLSVGVATNKLLAKLASRAAKPDGLFALETAAAVRRLLQQTSVASLPGLGGQVAGALEKAGLKVATDLARCR</sequence>
<accession>A0A0D2KZP9</accession>
<dbReference type="GO" id="GO:0046872">
    <property type="term" value="F:metal ion binding"/>
    <property type="evidence" value="ECO:0007669"/>
    <property type="project" value="UniProtKB-KW"/>
</dbReference>
<dbReference type="GeneID" id="25740207"/>
<keyword evidence="3" id="KW-0479">Metal-binding</keyword>
<dbReference type="GO" id="GO:0042276">
    <property type="term" value="P:error-prone translesion synthesis"/>
    <property type="evidence" value="ECO:0007669"/>
    <property type="project" value="TreeGrafter"/>
</dbReference>
<evidence type="ECO:0000256" key="4">
    <source>
        <dbReference type="ARBA" id="ARBA00022763"/>
    </source>
</evidence>
<dbReference type="PROSITE" id="PS50173">
    <property type="entry name" value="UMUC"/>
    <property type="match status" value="1"/>
</dbReference>
<reference evidence="8 9" key="1">
    <citation type="journal article" date="2013" name="BMC Genomics">
        <title>Reconstruction of the lipid metabolism for the microalga Monoraphidium neglectum from its genome sequence reveals characteristics suitable for biofuel production.</title>
        <authorList>
            <person name="Bogen C."/>
            <person name="Al-Dilaimi A."/>
            <person name="Albersmeier A."/>
            <person name="Wichmann J."/>
            <person name="Grundmann M."/>
            <person name="Rupp O."/>
            <person name="Lauersen K.J."/>
            <person name="Blifernez-Klassen O."/>
            <person name="Kalinowski J."/>
            <person name="Goesmann A."/>
            <person name="Mussgnug J.H."/>
            <person name="Kruse O."/>
        </authorList>
    </citation>
    <scope>NUCLEOTIDE SEQUENCE [LARGE SCALE GENOMIC DNA]</scope>
    <source>
        <strain evidence="8 9">SAG 48.87</strain>
    </source>
</reference>
<evidence type="ECO:0000256" key="3">
    <source>
        <dbReference type="ARBA" id="ARBA00022723"/>
    </source>
</evidence>
<proteinExistence type="predicted"/>
<dbReference type="AlphaFoldDB" id="A0A0D2KZP9"/>
<evidence type="ECO:0000259" key="7">
    <source>
        <dbReference type="PROSITE" id="PS50173"/>
    </source>
</evidence>
<dbReference type="SUPFAM" id="SSF56672">
    <property type="entry name" value="DNA/RNA polymerases"/>
    <property type="match status" value="1"/>
</dbReference>
<comment type="subcellular location">
    <subcellularLocation>
        <location evidence="1">Nucleus</location>
    </subcellularLocation>
</comment>
<dbReference type="STRING" id="145388.A0A0D2KZP9"/>
<evidence type="ECO:0000313" key="9">
    <source>
        <dbReference type="Proteomes" id="UP000054498"/>
    </source>
</evidence>
<dbReference type="GO" id="GO:0006281">
    <property type="term" value="P:DNA repair"/>
    <property type="evidence" value="ECO:0007669"/>
    <property type="project" value="UniProtKB-KW"/>
</dbReference>
<dbReference type="InterPro" id="IPR043128">
    <property type="entry name" value="Rev_trsase/Diguanyl_cyclase"/>
</dbReference>
<evidence type="ECO:0000313" key="8">
    <source>
        <dbReference type="EMBL" id="KIZ00634.1"/>
    </source>
</evidence>
<dbReference type="GO" id="GO:0003887">
    <property type="term" value="F:DNA-directed DNA polymerase activity"/>
    <property type="evidence" value="ECO:0007669"/>
    <property type="project" value="TreeGrafter"/>
</dbReference>
<evidence type="ECO:0000256" key="1">
    <source>
        <dbReference type="ARBA" id="ARBA00004123"/>
    </source>
</evidence>
<evidence type="ECO:0000256" key="2">
    <source>
        <dbReference type="ARBA" id="ARBA00022679"/>
    </source>
</evidence>
<name>A0A0D2KZP9_9CHLO</name>
<dbReference type="EMBL" id="KK101505">
    <property type="protein sequence ID" value="KIZ00634.1"/>
    <property type="molecule type" value="Genomic_DNA"/>
</dbReference>
<dbReference type="InterPro" id="IPR001126">
    <property type="entry name" value="UmuC"/>
</dbReference>
<dbReference type="GO" id="GO:0005634">
    <property type="term" value="C:nucleus"/>
    <property type="evidence" value="ECO:0007669"/>
    <property type="project" value="UniProtKB-SubCell"/>
</dbReference>
<dbReference type="OrthoDB" id="5723at2759"/>
<keyword evidence="5" id="KW-0234">DNA repair</keyword>
<dbReference type="Pfam" id="PF00817">
    <property type="entry name" value="IMS"/>
    <property type="match status" value="1"/>
</dbReference>
<dbReference type="Gene3D" id="3.40.1170.60">
    <property type="match status" value="1"/>
</dbReference>
<gene>
    <name evidence="8" type="ORF">MNEG_7331</name>
</gene>
<organism evidence="8 9">
    <name type="scientific">Monoraphidium neglectum</name>
    <dbReference type="NCBI Taxonomy" id="145388"/>
    <lineage>
        <taxon>Eukaryota</taxon>
        <taxon>Viridiplantae</taxon>
        <taxon>Chlorophyta</taxon>
        <taxon>core chlorophytes</taxon>
        <taxon>Chlorophyceae</taxon>
        <taxon>CS clade</taxon>
        <taxon>Sphaeropleales</taxon>
        <taxon>Selenastraceae</taxon>
        <taxon>Monoraphidium</taxon>
    </lineage>
</organism>
<protein>
    <recommendedName>
        <fullName evidence="7">UmuC domain-containing protein</fullName>
    </recommendedName>
</protein>
<dbReference type="GO" id="GO:0005657">
    <property type="term" value="C:replication fork"/>
    <property type="evidence" value="ECO:0007669"/>
    <property type="project" value="TreeGrafter"/>
</dbReference>
<dbReference type="Proteomes" id="UP000054498">
    <property type="component" value="Unassembled WGS sequence"/>
</dbReference>
<dbReference type="GO" id="GO:0009314">
    <property type="term" value="P:response to radiation"/>
    <property type="evidence" value="ECO:0007669"/>
    <property type="project" value="TreeGrafter"/>
</dbReference>
<keyword evidence="2" id="KW-0808">Transferase</keyword>
<dbReference type="InterPro" id="IPR052230">
    <property type="entry name" value="DNA_polymerase_eta"/>
</dbReference>
<dbReference type="PANTHER" id="PTHR45873:SF1">
    <property type="entry name" value="DNA POLYMERASE ETA"/>
    <property type="match status" value="1"/>
</dbReference>
<keyword evidence="9" id="KW-1185">Reference proteome</keyword>
<keyword evidence="6" id="KW-0539">Nucleus</keyword>